<dbReference type="EMBL" id="CP151919">
    <property type="protein sequence ID" value="XAD53486.1"/>
    <property type="molecule type" value="Genomic_DNA"/>
</dbReference>
<proteinExistence type="predicted"/>
<protein>
    <submittedName>
        <fullName evidence="1">Uncharacterized protein</fullName>
    </submittedName>
</protein>
<dbReference type="Proteomes" id="UP001453229">
    <property type="component" value="Chromosome"/>
</dbReference>
<gene>
    <name evidence="1" type="ORF">AAGT95_16805</name>
</gene>
<evidence type="ECO:0000313" key="1">
    <source>
        <dbReference type="EMBL" id="XAD53486.1"/>
    </source>
</evidence>
<organism evidence="1 2">
    <name type="scientific">Salinicola lusitanus</name>
    <dbReference type="NCBI Taxonomy" id="1949085"/>
    <lineage>
        <taxon>Bacteria</taxon>
        <taxon>Pseudomonadati</taxon>
        <taxon>Pseudomonadota</taxon>
        <taxon>Gammaproteobacteria</taxon>
        <taxon>Oceanospirillales</taxon>
        <taxon>Halomonadaceae</taxon>
        <taxon>Salinicola</taxon>
    </lineage>
</organism>
<reference evidence="1 2" key="1">
    <citation type="submission" date="2024-04" db="EMBL/GenBank/DDBJ databases">
        <title>Salinicola lusitanus LLJ914,a marine bacterium isolated from the Okinawa Trough.</title>
        <authorList>
            <person name="Li J."/>
        </authorList>
    </citation>
    <scope>NUCLEOTIDE SEQUENCE [LARGE SCALE GENOMIC DNA]</scope>
    <source>
        <strain evidence="1 2">LLJ914</strain>
    </source>
</reference>
<accession>A0ABZ3CQT0</accession>
<evidence type="ECO:0000313" key="2">
    <source>
        <dbReference type="Proteomes" id="UP001453229"/>
    </source>
</evidence>
<sequence length="93" mass="10546">MMNRTQERALRKACRQGGTLILPTTDGPLTIEVTLRQRTNRPDRADAKISESPASFLKLNDWSPRELYADLAERIEDQYQVLSDADDAPEARS</sequence>
<name>A0ABZ3CQT0_9GAMM</name>
<keyword evidence="2" id="KW-1185">Reference proteome</keyword>
<dbReference type="RefSeq" id="WP_342594546.1">
    <property type="nucleotide sequence ID" value="NZ_CP151919.1"/>
</dbReference>